<proteinExistence type="predicted"/>
<protein>
    <submittedName>
        <fullName evidence="2">Uroporphyrinogen-III synthase</fullName>
        <ecNumber evidence="2">4.2.1.75</ecNumber>
    </submittedName>
</protein>
<organism evidence="2 3">
    <name type="scientific">Hoeflea prorocentri</name>
    <dbReference type="NCBI Taxonomy" id="1922333"/>
    <lineage>
        <taxon>Bacteria</taxon>
        <taxon>Pseudomonadati</taxon>
        <taxon>Pseudomonadota</taxon>
        <taxon>Alphaproteobacteria</taxon>
        <taxon>Hyphomicrobiales</taxon>
        <taxon>Rhizobiaceae</taxon>
        <taxon>Hoeflea</taxon>
    </lineage>
</organism>
<dbReference type="Proteomes" id="UP001151234">
    <property type="component" value="Unassembled WGS sequence"/>
</dbReference>
<dbReference type="Pfam" id="PF02602">
    <property type="entry name" value="HEM4"/>
    <property type="match status" value="1"/>
</dbReference>
<evidence type="ECO:0000313" key="3">
    <source>
        <dbReference type="Proteomes" id="UP001151234"/>
    </source>
</evidence>
<keyword evidence="2" id="KW-0456">Lyase</keyword>
<accession>A0A9X3UM08</accession>
<dbReference type="AlphaFoldDB" id="A0A9X3UM08"/>
<sequence>MRVLVTRPEPGASSTAERLRNLGYEPVLMPLTRIVDMPADLSELADAPAFAATSASAIRSWRARGIEAEYLHRPFYAVGERTAAVARDCGFEIVSAGGGDGADLGRLVDDDVRSGKLRLSEQAPLIYLAGAVRHGGFESQLLERNIPHRTVEIYKIGKISYSTDYILEALSTGGQSAVLLYSRVAADCFFRLIDTSANYNNLKNISFLCMSDNVLDAVPENVRPKAIVSAAPDEKSLLALLGGSDKMF</sequence>
<dbReference type="CDD" id="cd06578">
    <property type="entry name" value="HemD"/>
    <property type="match status" value="1"/>
</dbReference>
<evidence type="ECO:0000313" key="2">
    <source>
        <dbReference type="EMBL" id="MDA5401105.1"/>
    </source>
</evidence>
<dbReference type="InterPro" id="IPR036108">
    <property type="entry name" value="4pyrrol_syn_uPrphyn_synt_sf"/>
</dbReference>
<dbReference type="SUPFAM" id="SSF69618">
    <property type="entry name" value="HemD-like"/>
    <property type="match status" value="1"/>
</dbReference>
<dbReference type="NCBIfam" id="NF006621">
    <property type="entry name" value="PRK09189.1"/>
    <property type="match status" value="1"/>
</dbReference>
<dbReference type="Gene3D" id="3.40.50.10090">
    <property type="match status" value="2"/>
</dbReference>
<feature type="domain" description="Tetrapyrrole biosynthesis uroporphyrinogen III synthase" evidence="1">
    <location>
        <begin position="14"/>
        <end position="238"/>
    </location>
</feature>
<dbReference type="EC" id="4.2.1.75" evidence="2"/>
<comment type="caution">
    <text evidence="2">The sequence shown here is derived from an EMBL/GenBank/DDBJ whole genome shotgun (WGS) entry which is preliminary data.</text>
</comment>
<dbReference type="EMBL" id="JAPJZI010000001">
    <property type="protein sequence ID" value="MDA5401105.1"/>
    <property type="molecule type" value="Genomic_DNA"/>
</dbReference>
<evidence type="ECO:0000259" key="1">
    <source>
        <dbReference type="Pfam" id="PF02602"/>
    </source>
</evidence>
<name>A0A9X3UM08_9HYPH</name>
<dbReference type="GO" id="GO:0033014">
    <property type="term" value="P:tetrapyrrole biosynthetic process"/>
    <property type="evidence" value="ECO:0007669"/>
    <property type="project" value="InterPro"/>
</dbReference>
<dbReference type="RefSeq" id="WP_267992913.1">
    <property type="nucleotide sequence ID" value="NZ_JAPJZI010000001.1"/>
</dbReference>
<dbReference type="InterPro" id="IPR003754">
    <property type="entry name" value="4pyrrol_synth_uPrphyn_synth"/>
</dbReference>
<gene>
    <name evidence="2" type="ORF">OQ273_21205</name>
</gene>
<keyword evidence="3" id="KW-1185">Reference proteome</keyword>
<dbReference type="GO" id="GO:0004852">
    <property type="term" value="F:uroporphyrinogen-III synthase activity"/>
    <property type="evidence" value="ECO:0007669"/>
    <property type="project" value="UniProtKB-EC"/>
</dbReference>
<reference evidence="2" key="1">
    <citation type="submission" date="2022-11" db="EMBL/GenBank/DDBJ databases">
        <title>Draft genome sequence of Hoeflea poritis E7-10 and Hoeflea prorocentri PM5-8, separated from scleractinian coral Porites lutea and marine dinoflagellate.</title>
        <authorList>
            <person name="Zhang G."/>
            <person name="Wei Q."/>
            <person name="Cai L."/>
        </authorList>
    </citation>
    <scope>NUCLEOTIDE SEQUENCE</scope>
    <source>
        <strain evidence="2">PM5-8</strain>
    </source>
</reference>